<reference evidence="1 2" key="1">
    <citation type="submission" date="2019-10" db="EMBL/GenBank/DDBJ databases">
        <title>Alkaliphilus serpentinus sp. nov. and Alkaliphilus pronyensis sp. nov., two novel anaerobic alkaliphilic species isolated from the serpentinized-hosted hydrothermal field of the Prony Bay (New Caledonia).</title>
        <authorList>
            <person name="Postec A."/>
        </authorList>
    </citation>
    <scope>NUCLEOTIDE SEQUENCE [LARGE SCALE GENOMIC DNA]</scope>
    <source>
        <strain evidence="1 2">LacV</strain>
    </source>
</reference>
<dbReference type="AlphaFoldDB" id="A0A6I0FBE8"/>
<dbReference type="Proteomes" id="UP000432715">
    <property type="component" value="Unassembled WGS sequence"/>
</dbReference>
<evidence type="ECO:0000313" key="1">
    <source>
        <dbReference type="EMBL" id="KAB3535295.1"/>
    </source>
</evidence>
<evidence type="ECO:0000313" key="2">
    <source>
        <dbReference type="Proteomes" id="UP000432715"/>
    </source>
</evidence>
<dbReference type="OrthoDB" id="1707761at2"/>
<sequence length="60" mass="6818">MDQKFMVRTDSGISSTMSRSEAIKTVKEYEKNGINAYIVSEDEGKRLKKGGNKFNTPKWS</sequence>
<dbReference type="RefSeq" id="WP_151860857.1">
    <property type="nucleotide sequence ID" value="NZ_WBZC01000022.1"/>
</dbReference>
<gene>
    <name evidence="1" type="ORF">F8154_06805</name>
</gene>
<accession>A0A6I0FBE8</accession>
<keyword evidence="2" id="KW-1185">Reference proteome</keyword>
<proteinExistence type="predicted"/>
<dbReference type="EMBL" id="WBZC01000022">
    <property type="protein sequence ID" value="KAB3535295.1"/>
    <property type="molecule type" value="Genomic_DNA"/>
</dbReference>
<organism evidence="1 2">
    <name type="scientific">Alkaliphilus pronyensis</name>
    <dbReference type="NCBI Taxonomy" id="1482732"/>
    <lineage>
        <taxon>Bacteria</taxon>
        <taxon>Bacillati</taxon>
        <taxon>Bacillota</taxon>
        <taxon>Clostridia</taxon>
        <taxon>Peptostreptococcales</taxon>
        <taxon>Natronincolaceae</taxon>
        <taxon>Alkaliphilus</taxon>
    </lineage>
</organism>
<protein>
    <recommendedName>
        <fullName evidence="3">DUF2188 domain-containing protein</fullName>
    </recommendedName>
</protein>
<evidence type="ECO:0008006" key="3">
    <source>
        <dbReference type="Google" id="ProtNLM"/>
    </source>
</evidence>
<comment type="caution">
    <text evidence="1">The sequence shown here is derived from an EMBL/GenBank/DDBJ whole genome shotgun (WGS) entry which is preliminary data.</text>
</comment>
<name>A0A6I0FBE8_9FIRM</name>